<dbReference type="EMBL" id="CP120863">
    <property type="protein sequence ID" value="WFE91542.1"/>
    <property type="molecule type" value="Genomic_DNA"/>
</dbReference>
<evidence type="ECO:0000256" key="2">
    <source>
        <dbReference type="ARBA" id="ARBA00023235"/>
    </source>
</evidence>
<dbReference type="Pfam" id="PF04303">
    <property type="entry name" value="PrpF"/>
    <property type="match status" value="1"/>
</dbReference>
<dbReference type="RefSeq" id="WP_265684026.1">
    <property type="nucleotide sequence ID" value="NZ_CP120863.1"/>
</dbReference>
<dbReference type="Gene3D" id="3.10.310.10">
    <property type="entry name" value="Diaminopimelate Epimerase, Chain A, domain 1"/>
    <property type="match status" value="2"/>
</dbReference>
<dbReference type="Proteomes" id="UP001209803">
    <property type="component" value="Chromosome"/>
</dbReference>
<proteinExistence type="inferred from homology"/>
<keyword evidence="2" id="KW-0413">Isomerase</keyword>
<evidence type="ECO:0000313" key="3">
    <source>
        <dbReference type="EMBL" id="WFE91542.1"/>
    </source>
</evidence>
<dbReference type="PANTHER" id="PTHR43709:SF2">
    <property type="entry name" value="DUF453 DOMAIN PROTEIN (AFU_ORTHOLOGUE AFUA_6G00360)"/>
    <property type="match status" value="1"/>
</dbReference>
<keyword evidence="4" id="KW-1185">Reference proteome</keyword>
<evidence type="ECO:0000256" key="1">
    <source>
        <dbReference type="ARBA" id="ARBA00007673"/>
    </source>
</evidence>
<evidence type="ECO:0000313" key="4">
    <source>
        <dbReference type="Proteomes" id="UP001209803"/>
    </source>
</evidence>
<dbReference type="SUPFAM" id="SSF54506">
    <property type="entry name" value="Diaminopimelate epimerase-like"/>
    <property type="match status" value="2"/>
</dbReference>
<gene>
    <name evidence="3" type="ORF">K1718_09340</name>
</gene>
<reference evidence="3 4" key="1">
    <citation type="submission" date="2023-03" db="EMBL/GenBank/DDBJ databases">
        <title>Roseibium porphyridii sp. nov. and Roseibium rhodosorbium sp. nov. isolated from marine algae, Porphyridium cruentum and Rhodosorus marinus, respectively.</title>
        <authorList>
            <person name="Lee M.W."/>
            <person name="Choi B.J."/>
            <person name="Lee J.K."/>
            <person name="Choi D.G."/>
            <person name="Baek J.H."/>
            <person name="Bayburt H."/>
            <person name="Kim J.M."/>
            <person name="Han D.M."/>
            <person name="Kim K.H."/>
            <person name="Jeon C.O."/>
        </authorList>
    </citation>
    <scope>NUCLEOTIDE SEQUENCE [LARGE SCALE GENOMIC DNA]</scope>
    <source>
        <strain evidence="3 4">KMA01</strain>
    </source>
</reference>
<accession>A0ABY8F7S1</accession>
<protein>
    <submittedName>
        <fullName evidence="3">PrpF domain-containing protein</fullName>
    </submittedName>
</protein>
<organism evidence="3 4">
    <name type="scientific">Roseibium porphyridii</name>
    <dbReference type="NCBI Taxonomy" id="2866279"/>
    <lineage>
        <taxon>Bacteria</taxon>
        <taxon>Pseudomonadati</taxon>
        <taxon>Pseudomonadota</taxon>
        <taxon>Alphaproteobacteria</taxon>
        <taxon>Hyphomicrobiales</taxon>
        <taxon>Stappiaceae</taxon>
        <taxon>Roseibium</taxon>
    </lineage>
</organism>
<dbReference type="PANTHER" id="PTHR43709">
    <property type="entry name" value="ACONITATE ISOMERASE-RELATED"/>
    <property type="match status" value="1"/>
</dbReference>
<comment type="similarity">
    <text evidence="1">Belongs to the PrpF family.</text>
</comment>
<dbReference type="InterPro" id="IPR007400">
    <property type="entry name" value="PrpF-like"/>
</dbReference>
<sequence>MQNRLRAAFYRGGTSKAVVFNGADLPTDRALCDRIFLHVLGSPDAYGRQLNGMGGGLSSLSKVVIVRPSDRDDADVDYTFVQIAVDEALADYGSACGNMASCVGPFAVDEGMVELAPGQSDALVRIYDTNTDRLYHARFPVGDGKAVEEGDVSIPGVSGTGAPVVLEFLTPGGAATGKLLPSGHVVDQIEVADIGPVTVSLIDAANAVVYVRAADLGTSASKLPEQLDADAGLMARLENVRCAGAVAMGMEGSVSEVKRSTPKVAILGGSSEFTSLDGARHGPETHDINVRLISMGNFHRAITLTGGMCTAVAAQVPGSLVQELAQIEGKDLRIGTPSGVLTVTADVRTGAFGPEAVTAGTFRTQRRIMEGAVLYPAALLGQEP</sequence>
<name>A0ABY8F7S1_9HYPH</name>